<accession>A0A7X8GZ57</accession>
<feature type="transmembrane region" description="Helical" evidence="1">
    <location>
        <begin position="31"/>
        <end position="51"/>
    </location>
</feature>
<sequence length="58" mass="6912">MKHRPIIQENLDKLETPKEKISYLLYAYKEWIISIAIILMFIISIAFSILFKEEPDLT</sequence>
<dbReference type="EMBL" id="JAAYSM010000012">
    <property type="protein sequence ID" value="NLJ17308.1"/>
    <property type="molecule type" value="Genomic_DNA"/>
</dbReference>
<evidence type="ECO:0000256" key="1">
    <source>
        <dbReference type="SAM" id="Phobius"/>
    </source>
</evidence>
<evidence type="ECO:0000313" key="2">
    <source>
        <dbReference type="EMBL" id="NLJ17308.1"/>
    </source>
</evidence>
<gene>
    <name evidence="2" type="ORF">GX355_00440</name>
</gene>
<proteinExistence type="predicted"/>
<comment type="caution">
    <text evidence="2">The sequence shown here is derived from an EMBL/GenBank/DDBJ whole genome shotgun (WGS) entry which is preliminary data.</text>
</comment>
<feature type="non-terminal residue" evidence="2">
    <location>
        <position position="58"/>
    </location>
</feature>
<keyword evidence="1" id="KW-0472">Membrane</keyword>
<protein>
    <submittedName>
        <fullName evidence="2">Uncharacterized protein</fullName>
    </submittedName>
</protein>
<reference evidence="2 3" key="1">
    <citation type="journal article" date="2020" name="Biotechnol. Biofuels">
        <title>New insights from the biogas microbiome by comprehensive genome-resolved metagenomics of nearly 1600 species originating from multiple anaerobic digesters.</title>
        <authorList>
            <person name="Campanaro S."/>
            <person name="Treu L."/>
            <person name="Rodriguez-R L.M."/>
            <person name="Kovalovszki A."/>
            <person name="Ziels R.M."/>
            <person name="Maus I."/>
            <person name="Zhu X."/>
            <person name="Kougias P.G."/>
            <person name="Basile A."/>
            <person name="Luo G."/>
            <person name="Schluter A."/>
            <person name="Konstantinidis K.T."/>
            <person name="Angelidaki I."/>
        </authorList>
    </citation>
    <scope>NUCLEOTIDE SEQUENCE [LARGE SCALE GENOMIC DNA]</scope>
    <source>
        <strain evidence="2">AS23ysBPME_34</strain>
    </source>
</reference>
<keyword evidence="1" id="KW-0812">Transmembrane</keyword>
<keyword evidence="1" id="KW-1133">Transmembrane helix</keyword>
<dbReference type="Proteomes" id="UP000541058">
    <property type="component" value="Unassembled WGS sequence"/>
</dbReference>
<organism evidence="2 3">
    <name type="scientific">Globicatella sulfidifaciens</name>
    <dbReference type="NCBI Taxonomy" id="136093"/>
    <lineage>
        <taxon>Bacteria</taxon>
        <taxon>Bacillati</taxon>
        <taxon>Bacillota</taxon>
        <taxon>Bacilli</taxon>
        <taxon>Lactobacillales</taxon>
        <taxon>Aerococcaceae</taxon>
        <taxon>Globicatella</taxon>
    </lineage>
</organism>
<evidence type="ECO:0000313" key="3">
    <source>
        <dbReference type="Proteomes" id="UP000541058"/>
    </source>
</evidence>
<name>A0A7X8GZ57_9LACT</name>
<dbReference type="AlphaFoldDB" id="A0A7X8GZ57"/>